<feature type="transmembrane region" description="Helical" evidence="1">
    <location>
        <begin position="188"/>
        <end position="205"/>
    </location>
</feature>
<dbReference type="RefSeq" id="XP_068356342.1">
    <property type="nucleotide sequence ID" value="XM_068506831.1"/>
</dbReference>
<dbReference type="Pfam" id="PF10277">
    <property type="entry name" value="Frag1"/>
    <property type="match status" value="1"/>
</dbReference>
<dbReference type="AlphaFoldDB" id="A0A1J4K0E2"/>
<evidence type="ECO:0000259" key="2">
    <source>
        <dbReference type="Pfam" id="PF10277"/>
    </source>
</evidence>
<reference evidence="3" key="1">
    <citation type="submission" date="2016-10" db="EMBL/GenBank/DDBJ databases">
        <authorList>
            <person name="Benchimol M."/>
            <person name="Almeida L.G."/>
            <person name="Vasconcelos A.T."/>
            <person name="Perreira-Neves A."/>
            <person name="Rosa I.A."/>
            <person name="Tasca T."/>
            <person name="Bogo M.R."/>
            <person name="de Souza W."/>
        </authorList>
    </citation>
    <scope>NUCLEOTIDE SEQUENCE [LARGE SCALE GENOMIC DNA]</scope>
    <source>
        <strain evidence="3">K</strain>
    </source>
</reference>
<dbReference type="GeneID" id="94841535"/>
<sequence>MSFNMRDQNSSTPTKILYFSIFIIPILGSLVCIAIGCQKHHFSPNELPRLSTILRKQPESEIFSWALLLFTILNLIVVSRVFSHFAAIFRFSKSNFKNSVFHTFSLISGIMASLYLAIFSISNLNKAKSHFINDENFFNILITSIYYICNHITNNFSTFSFLFFIFLYFSFCDFMFLSIYRSNYSRKVLIYDIFGISFYLLLFIYDNLFVFVKEKLPRRFNLFGLAQFVSLSEYLLVVLSFCRYLVQYWQIYGQRQIRSTRKMQAKKFDCK</sequence>
<gene>
    <name evidence="3" type="ORF">TRFO_29517</name>
</gene>
<keyword evidence="1" id="KW-0812">Transmembrane</keyword>
<accession>A0A1J4K0E2</accession>
<dbReference type="Proteomes" id="UP000179807">
    <property type="component" value="Unassembled WGS sequence"/>
</dbReference>
<evidence type="ECO:0000313" key="4">
    <source>
        <dbReference type="Proteomes" id="UP000179807"/>
    </source>
</evidence>
<feature type="transmembrane region" description="Helical" evidence="1">
    <location>
        <begin position="225"/>
        <end position="246"/>
    </location>
</feature>
<keyword evidence="4" id="KW-1185">Reference proteome</keyword>
<protein>
    <recommendedName>
        <fullName evidence="2">CWH43-like N-terminal domain-containing protein</fullName>
    </recommendedName>
</protein>
<comment type="caution">
    <text evidence="3">The sequence shown here is derived from an EMBL/GenBank/DDBJ whole genome shotgun (WGS) entry which is preliminary data.</text>
</comment>
<proteinExistence type="predicted"/>
<feature type="transmembrane region" description="Helical" evidence="1">
    <location>
        <begin position="16"/>
        <end position="37"/>
    </location>
</feature>
<name>A0A1J4K0E2_9EUKA</name>
<dbReference type="InterPro" id="IPR019402">
    <property type="entry name" value="CWH43_N"/>
</dbReference>
<dbReference type="VEuPathDB" id="TrichDB:TRFO_29517"/>
<organism evidence="3 4">
    <name type="scientific">Tritrichomonas foetus</name>
    <dbReference type="NCBI Taxonomy" id="1144522"/>
    <lineage>
        <taxon>Eukaryota</taxon>
        <taxon>Metamonada</taxon>
        <taxon>Parabasalia</taxon>
        <taxon>Tritrichomonadida</taxon>
        <taxon>Tritrichomonadidae</taxon>
        <taxon>Tritrichomonas</taxon>
    </lineage>
</organism>
<feature type="transmembrane region" description="Helical" evidence="1">
    <location>
        <begin position="62"/>
        <end position="82"/>
    </location>
</feature>
<feature type="domain" description="CWH43-like N-terminal" evidence="2">
    <location>
        <begin position="15"/>
        <end position="126"/>
    </location>
</feature>
<feature type="transmembrane region" description="Helical" evidence="1">
    <location>
        <begin position="159"/>
        <end position="176"/>
    </location>
</feature>
<evidence type="ECO:0000256" key="1">
    <source>
        <dbReference type="SAM" id="Phobius"/>
    </source>
</evidence>
<feature type="transmembrane region" description="Helical" evidence="1">
    <location>
        <begin position="102"/>
        <end position="124"/>
    </location>
</feature>
<dbReference type="EMBL" id="MLAK01000837">
    <property type="protein sequence ID" value="OHT03206.1"/>
    <property type="molecule type" value="Genomic_DNA"/>
</dbReference>
<evidence type="ECO:0000313" key="3">
    <source>
        <dbReference type="EMBL" id="OHT03206.1"/>
    </source>
</evidence>
<keyword evidence="1" id="KW-0472">Membrane</keyword>
<keyword evidence="1" id="KW-1133">Transmembrane helix</keyword>